<evidence type="ECO:0000313" key="4">
    <source>
        <dbReference type="Proteomes" id="UP000219636"/>
    </source>
</evidence>
<evidence type="ECO:0000313" key="3">
    <source>
        <dbReference type="EMBL" id="SOC21539.1"/>
    </source>
</evidence>
<gene>
    <name evidence="3" type="ORF">SAMN05880501_11310</name>
</gene>
<dbReference type="OrthoDB" id="2930912at2"/>
<keyword evidence="4" id="KW-1185">Reference proteome</keyword>
<feature type="signal peptide" evidence="2">
    <location>
        <begin position="1"/>
        <end position="28"/>
    </location>
</feature>
<feature type="transmembrane region" description="Helical" evidence="1">
    <location>
        <begin position="173"/>
        <end position="193"/>
    </location>
</feature>
<dbReference type="NCBIfam" id="NF046089">
    <property type="entry name" value="CD3337_EF1877"/>
    <property type="match status" value="1"/>
</dbReference>
<feature type="transmembrane region" description="Helical" evidence="1">
    <location>
        <begin position="140"/>
        <end position="161"/>
    </location>
</feature>
<feature type="transmembrane region" description="Helical" evidence="1">
    <location>
        <begin position="362"/>
        <end position="384"/>
    </location>
</feature>
<reference evidence="4" key="1">
    <citation type="submission" date="2017-08" db="EMBL/GenBank/DDBJ databases">
        <authorList>
            <person name="Varghese N."/>
            <person name="Submissions S."/>
        </authorList>
    </citation>
    <scope>NUCLEOTIDE SEQUENCE [LARGE SCALE GENOMIC DNA]</scope>
    <source>
        <strain evidence="4">JC22</strain>
    </source>
</reference>
<feature type="chain" id="PRO_5012718703" description="TrbL/VirB6 plasmid conjugal transfer protein" evidence="2">
    <location>
        <begin position="29"/>
        <end position="808"/>
    </location>
</feature>
<feature type="transmembrane region" description="Helical" evidence="1">
    <location>
        <begin position="305"/>
        <end position="326"/>
    </location>
</feature>
<dbReference type="RefSeq" id="WP_097074630.1">
    <property type="nucleotide sequence ID" value="NZ_OBMQ01000013.1"/>
</dbReference>
<dbReference type="InterPro" id="IPR058112">
    <property type="entry name" value="CD3337_EF1877-like"/>
</dbReference>
<dbReference type="AlphaFoldDB" id="A0A285THA8"/>
<evidence type="ECO:0000256" key="2">
    <source>
        <dbReference type="SAM" id="SignalP"/>
    </source>
</evidence>
<feature type="transmembrane region" description="Helical" evidence="1">
    <location>
        <begin position="332"/>
        <end position="350"/>
    </location>
</feature>
<keyword evidence="1" id="KW-0812">Transmembrane</keyword>
<accession>A0A285THA8</accession>
<proteinExistence type="predicted"/>
<protein>
    <recommendedName>
        <fullName evidence="5">TrbL/VirB6 plasmid conjugal transfer protein</fullName>
    </recommendedName>
</protein>
<sequence>MKVLLKITSCMLLLLLSFLTYPTPEAFAEDEMFEAEYGEYKEEGVHYQIDIITDKELEKDKGFFGSVFNVSNIGEGVMSAIYFVFFKILELSFSFNLFMTNLMISILDFSYDVNIINELIDSMSSTVVNMTGLSGGTFSASGLFGAFSGLIALCVALYTLYQFVVNRASIKAFSGLLKSVVAFTVALGFFANYSTFLKGAHTISNEFSTFIISGSAGDMLIDESGNVQSISVQEKMYDNLFNTFVHKPYLLLQYGQTTGIEQERIKKLLELDPQLDAEKRSLVVKEEVVELGNDTFTYESIWKRYNYAGVMVLGNAISSIPVYLLALSLLLFQFWFLIIAMVAPFALLWSALPGQFGVLKRYLFELALPLVLKSIVSIGALLIFGLTEVIYSLSALAGGGSKGLVLSIVLQTILMMAMFLLRKRIGGIFTKGSTQLGLMREQINGAFINPTKKAIQMGTAVTAGTVAAIATGGALAPTLFAANVGKDVGKLATGDAGLGETGMKLATAAAGYKLLSNKQSAKKLDKLSQASIQEFANANQLSDIESQALAQSLHSKGLSNVSVDEIDEAKANFIEDYEAGNTNDESINEYIANGIARKRNAETSSNLVNHNNQVATLGSRAEQMDRIHAKQLLKNEIGASQTEDLYQELNNRHYNNMGSTEVEKYLHEYRLEANESMTSGQIPRSFKEYVVERVQYKQISERFESTLNDNSGYLKKEHIEMKTIEKVEQLVRNSSRFDEQRGVLEVKVTKKHLKDILHKYDDYLNGFSQSSINARSSTLTMDQYVLQEVQTITENKSSPVVEIKTDMP</sequence>
<feature type="transmembrane region" description="Helical" evidence="1">
    <location>
        <begin position="404"/>
        <end position="421"/>
    </location>
</feature>
<dbReference type="EMBL" id="OBMQ01000013">
    <property type="protein sequence ID" value="SOC21539.1"/>
    <property type="molecule type" value="Genomic_DNA"/>
</dbReference>
<keyword evidence="2" id="KW-0732">Signal</keyword>
<organism evidence="3 4">
    <name type="scientific">Ureibacillus xyleni</name>
    <dbReference type="NCBI Taxonomy" id="614648"/>
    <lineage>
        <taxon>Bacteria</taxon>
        <taxon>Bacillati</taxon>
        <taxon>Bacillota</taxon>
        <taxon>Bacilli</taxon>
        <taxon>Bacillales</taxon>
        <taxon>Caryophanaceae</taxon>
        <taxon>Ureibacillus</taxon>
    </lineage>
</organism>
<evidence type="ECO:0008006" key="5">
    <source>
        <dbReference type="Google" id="ProtNLM"/>
    </source>
</evidence>
<keyword evidence="1" id="KW-0472">Membrane</keyword>
<dbReference type="Proteomes" id="UP000219636">
    <property type="component" value="Unassembled WGS sequence"/>
</dbReference>
<name>A0A285THA8_9BACL</name>
<evidence type="ECO:0000256" key="1">
    <source>
        <dbReference type="SAM" id="Phobius"/>
    </source>
</evidence>
<keyword evidence="1" id="KW-1133">Transmembrane helix</keyword>